<dbReference type="KEGG" id="epa:110248987"/>
<dbReference type="RefSeq" id="XP_020911223.2">
    <property type="nucleotide sequence ID" value="XM_021055564.2"/>
</dbReference>
<dbReference type="EnsemblMetazoa" id="XM_021055564.2">
    <property type="protein sequence ID" value="XP_020911223.2"/>
    <property type="gene ID" value="LOC110248987"/>
</dbReference>
<dbReference type="GeneID" id="110248987"/>
<sequence length="364" mass="41812">MILIVLAFLSQLYLHEIDAKASVVGCVTNKQAETIFEEISRMFDNVALHDTIYGLFKNNISENSIAAIKKCDRGFEDKYNEKHQSIVSFAIQAEEDVKEANDNRIKQVEVGRVFEDTWKKMQKLFRLHEKTLYAFDIYLKDSLMQKSARIGQDIRSGNNGDIKWNGNLMKEHLWDETLVAQVMIFRMPEGMFKVMKSVLRQILFTNIASQFYAAVNNTDWEATYRLYHQQFSRISRRYSELTLSKDLRRSSKLKYDTMVVGVEEAEEYATKTNSTLESVREAVEKINTASVYNSCSKNKQIGSQAIIDLGNIATSLEENEVKFAAEYLAKINDFVLQELFGSGVLVWSFDFDCLQCVNSLDKAS</sequence>
<evidence type="ECO:0000256" key="1">
    <source>
        <dbReference type="SAM" id="SignalP"/>
    </source>
</evidence>
<dbReference type="OrthoDB" id="10674590at2759"/>
<keyword evidence="1" id="KW-0732">Signal</keyword>
<feature type="signal peptide" evidence="1">
    <location>
        <begin position="1"/>
        <end position="19"/>
    </location>
</feature>
<organism evidence="2 3">
    <name type="scientific">Exaiptasia diaphana</name>
    <name type="common">Tropical sea anemone</name>
    <name type="synonym">Aiptasia pulchella</name>
    <dbReference type="NCBI Taxonomy" id="2652724"/>
    <lineage>
        <taxon>Eukaryota</taxon>
        <taxon>Metazoa</taxon>
        <taxon>Cnidaria</taxon>
        <taxon>Anthozoa</taxon>
        <taxon>Hexacorallia</taxon>
        <taxon>Actiniaria</taxon>
        <taxon>Aiptasiidae</taxon>
        <taxon>Exaiptasia</taxon>
    </lineage>
</organism>
<protein>
    <submittedName>
        <fullName evidence="2">Uncharacterized protein</fullName>
    </submittedName>
</protein>
<evidence type="ECO:0000313" key="3">
    <source>
        <dbReference type="Proteomes" id="UP000887567"/>
    </source>
</evidence>
<reference evidence="2" key="1">
    <citation type="submission" date="2022-11" db="UniProtKB">
        <authorList>
            <consortium name="EnsemblMetazoa"/>
        </authorList>
    </citation>
    <scope>IDENTIFICATION</scope>
</reference>
<accession>A0A913XYF7</accession>
<dbReference type="Proteomes" id="UP000887567">
    <property type="component" value="Unplaced"/>
</dbReference>
<name>A0A913XYF7_EXADI</name>
<feature type="chain" id="PRO_5037724807" evidence="1">
    <location>
        <begin position="20"/>
        <end position="364"/>
    </location>
</feature>
<keyword evidence="3" id="KW-1185">Reference proteome</keyword>
<evidence type="ECO:0000313" key="2">
    <source>
        <dbReference type="EnsemblMetazoa" id="XP_020911223.2"/>
    </source>
</evidence>
<proteinExistence type="predicted"/>
<dbReference type="AlphaFoldDB" id="A0A913XYF7"/>